<protein>
    <submittedName>
        <fullName evidence="1">Putative Alanyl-tRNA synthetase</fullName>
    </submittedName>
</protein>
<dbReference type="Gene3D" id="3.30.980.10">
    <property type="entry name" value="Threonyl-trna Synthetase, Chain A, domain 2"/>
    <property type="match status" value="1"/>
</dbReference>
<dbReference type="PANTHER" id="PTHR43462">
    <property type="entry name" value="ALANYL-TRNA EDITING PROTEIN"/>
    <property type="match status" value="1"/>
</dbReference>
<name>H0ESF0_GLAL7</name>
<dbReference type="InterPro" id="IPR009000">
    <property type="entry name" value="Transl_B-barrel_sf"/>
</dbReference>
<comment type="caution">
    <text evidence="1">The sequence shown here is derived from an EMBL/GenBank/DDBJ whole genome shotgun (WGS) entry which is preliminary data.</text>
</comment>
<keyword evidence="1" id="KW-0030">Aminoacyl-tRNA synthetase</keyword>
<organism evidence="1 2">
    <name type="scientific">Glarea lozoyensis (strain ATCC 74030 / MF5533)</name>
    <dbReference type="NCBI Taxonomy" id="1104152"/>
    <lineage>
        <taxon>Eukaryota</taxon>
        <taxon>Fungi</taxon>
        <taxon>Dikarya</taxon>
        <taxon>Ascomycota</taxon>
        <taxon>Pezizomycotina</taxon>
        <taxon>Leotiomycetes</taxon>
        <taxon>Helotiales</taxon>
        <taxon>Helotiaceae</taxon>
        <taxon>Glarea</taxon>
    </lineage>
</organism>
<dbReference type="PANTHER" id="PTHR43462:SF2">
    <property type="entry name" value="THREONYL AND ALANYL TRNA SYNTHETASE SECOND ADDITIONAL DOMAIN-CONTAINING PROTEIN"/>
    <property type="match status" value="1"/>
</dbReference>
<dbReference type="OrthoDB" id="288942at2759"/>
<evidence type="ECO:0000313" key="1">
    <source>
        <dbReference type="EMBL" id="EHK98545.1"/>
    </source>
</evidence>
<dbReference type="HOGENOM" id="CLU_004485_3_0_1"/>
<reference evidence="1 2" key="1">
    <citation type="journal article" date="2012" name="Eukaryot. Cell">
        <title>Genome sequence of the fungus Glarea lozoyensis: the first genome sequence of a species from the Helotiaceae family.</title>
        <authorList>
            <person name="Youssar L."/>
            <person name="Gruening B.A."/>
            <person name="Erxleben A."/>
            <person name="Guenther S."/>
            <person name="Huettel W."/>
        </authorList>
    </citation>
    <scope>NUCLEOTIDE SEQUENCE [LARGE SCALE GENOMIC DNA]</scope>
    <source>
        <strain evidence="2">ATCC 74030 / MF5533</strain>
    </source>
</reference>
<evidence type="ECO:0000313" key="2">
    <source>
        <dbReference type="Proteomes" id="UP000005446"/>
    </source>
</evidence>
<gene>
    <name evidence="1" type="ORF">M7I_5632</name>
</gene>
<dbReference type="InterPro" id="IPR018163">
    <property type="entry name" value="Thr/Ala-tRNA-synth_IIc_edit"/>
</dbReference>
<keyword evidence="1" id="KW-0436">Ligase</keyword>
<dbReference type="Proteomes" id="UP000005446">
    <property type="component" value="Unassembled WGS sequence"/>
</dbReference>
<dbReference type="GO" id="GO:0000166">
    <property type="term" value="F:nucleotide binding"/>
    <property type="evidence" value="ECO:0007669"/>
    <property type="project" value="InterPro"/>
</dbReference>
<dbReference type="InParanoid" id="H0ESF0"/>
<dbReference type="SUPFAM" id="SSF55186">
    <property type="entry name" value="ThrRS/AlaRS common domain"/>
    <property type="match status" value="1"/>
</dbReference>
<dbReference type="AlphaFoldDB" id="H0ESF0"/>
<dbReference type="InterPro" id="IPR051335">
    <property type="entry name" value="Alanyl-tRNA_Editing_Enzymes"/>
</dbReference>
<dbReference type="GO" id="GO:0004812">
    <property type="term" value="F:aminoacyl-tRNA ligase activity"/>
    <property type="evidence" value="ECO:0007669"/>
    <property type="project" value="UniProtKB-KW"/>
</dbReference>
<sequence length="262" mass="28547">MAARTKLLYQTNGNLRQHLTKILSLTPVSSLPPSDQSLIKEVTPNDHALITTSTIFYVQGGGQPTDTGVISTSTAKFEVSSVIDGAKRDLHSRLHTAGHILGLAINHLSREDKLPKLVESKASHYPGSAAVEFVGNIPGSALAAIQEKVDEFVASKRAVEIHFWPMERLRRECEGVDEGFALPEGEELGRVVEMVGLGSYPCGGTHVGDCGETGRIEVRKISRSKGVSRSLSKARPLICLLKSIVYNVSRKQNTYIYTEYFG</sequence>
<dbReference type="EMBL" id="AGUE01000144">
    <property type="protein sequence ID" value="EHK98545.1"/>
    <property type="molecule type" value="Genomic_DNA"/>
</dbReference>
<keyword evidence="2" id="KW-1185">Reference proteome</keyword>
<dbReference type="SUPFAM" id="SSF50447">
    <property type="entry name" value="Translation proteins"/>
    <property type="match status" value="1"/>
</dbReference>
<proteinExistence type="predicted"/>
<accession>H0ESF0</accession>